<dbReference type="EMBL" id="AP026968">
    <property type="protein sequence ID" value="BDT64325.1"/>
    <property type="molecule type" value="Genomic_DNA"/>
</dbReference>
<gene>
    <name evidence="1" type="ORF">SP4011_07420</name>
</gene>
<evidence type="ECO:0000313" key="2">
    <source>
        <dbReference type="Proteomes" id="UP001378546"/>
    </source>
</evidence>
<name>A0ABM8CFY1_9STRE</name>
<keyword evidence="2" id="KW-1185">Reference proteome</keyword>
<reference evidence="1 2" key="1">
    <citation type="submission" date="2022-11" db="EMBL/GenBank/DDBJ databases">
        <title>Complete genome sequence of alpha-hemolytic streptococci isolated from Japan.</title>
        <authorList>
            <person name="Morita M."/>
            <person name="Chang B."/>
            <person name="Akeda Y."/>
        </authorList>
    </citation>
    <scope>NUCLEOTIDE SEQUENCE [LARGE SCALE GENOMIC DNA]</scope>
    <source>
        <strain evidence="1 2">SP4011</strain>
    </source>
</reference>
<dbReference type="Proteomes" id="UP001378546">
    <property type="component" value="Chromosome"/>
</dbReference>
<accession>A0ABM8CFY1</accession>
<protein>
    <recommendedName>
        <fullName evidence="3">SIR2-like domain-containing protein</fullName>
    </recommendedName>
</protein>
<sequence>MGKHETRKNKPILLVGNGINRLFANESEDDDSFNVEKFRGEKEAEISESLRFPMRISVFYKGKEETVAQELTDFLKDKMTISKRKKEFLEDLLNLEVENILTTNYSFEFEKTICTNPSIGKILNLYGYGKEGEISKKEKELGIYQYIKLGDRKKLWHIHGIATRKKSIILGQYYYGYLLSQVIGYTSELLRRWNSKNDFYHHSWIDCFVSNDVHILGFALDLAEIDLWWLLAYKKKHFEFTKVYFYSKVGDLDVTVRILLCTYGGIIKEINTADYHDFYNQAITEIRNRIKMDRDVT</sequence>
<evidence type="ECO:0008006" key="3">
    <source>
        <dbReference type="Google" id="ProtNLM"/>
    </source>
</evidence>
<proteinExistence type="predicted"/>
<organism evidence="1 2">
    <name type="scientific">Streptococcus parapneumoniae</name>
    <dbReference type="NCBI Taxonomy" id="2993430"/>
    <lineage>
        <taxon>Bacteria</taxon>
        <taxon>Bacillati</taxon>
        <taxon>Bacillota</taxon>
        <taxon>Bacilli</taxon>
        <taxon>Lactobacillales</taxon>
        <taxon>Streptococcaceae</taxon>
        <taxon>Streptococcus</taxon>
        <taxon>Streptococcus thalassemiae group</taxon>
    </lineage>
</organism>
<evidence type="ECO:0000313" key="1">
    <source>
        <dbReference type="EMBL" id="BDT64325.1"/>
    </source>
</evidence>
<dbReference type="RefSeq" id="WP_338620020.1">
    <property type="nucleotide sequence ID" value="NZ_AP026968.1"/>
</dbReference>